<accession>E3N217</accession>
<reference evidence="1" key="1">
    <citation type="submission" date="2007-07" db="EMBL/GenBank/DDBJ databases">
        <title>PCAP assembly of the Caenorhabditis remanei genome.</title>
        <authorList>
            <consortium name="The Caenorhabditis remanei Sequencing Consortium"/>
            <person name="Wilson R.K."/>
        </authorList>
    </citation>
    <scope>NUCLEOTIDE SEQUENCE [LARGE SCALE GENOMIC DNA]</scope>
    <source>
        <strain evidence="1">PB4641</strain>
    </source>
</reference>
<name>E3N217_CAERE</name>
<dbReference type="InParanoid" id="E3N217"/>
<gene>
    <name evidence="1" type="ORF">CRE_17381</name>
</gene>
<proteinExistence type="predicted"/>
<evidence type="ECO:0000313" key="2">
    <source>
        <dbReference type="Proteomes" id="UP000008281"/>
    </source>
</evidence>
<keyword evidence="2" id="KW-1185">Reference proteome</keyword>
<dbReference type="PANTHER" id="PTHR31379">
    <property type="entry name" value="F-BOX C PROTEIN-RELATED-RELATED"/>
    <property type="match status" value="1"/>
</dbReference>
<sequence length="298" mass="34686">MPLPLSYPGLKCILENLEAVKRAHIIGRSPGLQKIDKLIPLCLENFYVGYREIIINKLSIKFEKDVKFGMNRIAVSRKGLKSRNETMKKLINFFICERSKIHVNNLNWNKSLLPDFLPVDLKFRVNSLTFDTLLPFIDSRSFPLKTMVTYFRASLFDNLYVTSAETLHQYLPIDRIVTVEDLKKLNNKKVVFDYCSSSRVDMVPLIKYHFETKQDVRTIFVISTHIGVINKMLREFEHTFREYINALDDVNKRFIPGSPQFSIPINNESRIQVYAIEDPEDKFPYNLIVKPVSEVSGL</sequence>
<protein>
    <recommendedName>
        <fullName evidence="3">DUF38 domain-containing protein</fullName>
    </recommendedName>
</protein>
<dbReference type="InterPro" id="IPR021942">
    <property type="entry name" value="DUF3557"/>
</dbReference>
<dbReference type="FunCoup" id="E3N217">
    <property type="interactions" value="426"/>
</dbReference>
<dbReference type="Pfam" id="PF12078">
    <property type="entry name" value="DUF3557"/>
    <property type="match status" value="1"/>
</dbReference>
<evidence type="ECO:0008006" key="3">
    <source>
        <dbReference type="Google" id="ProtNLM"/>
    </source>
</evidence>
<organism evidence="2">
    <name type="scientific">Caenorhabditis remanei</name>
    <name type="common">Caenorhabditis vulgaris</name>
    <dbReference type="NCBI Taxonomy" id="31234"/>
    <lineage>
        <taxon>Eukaryota</taxon>
        <taxon>Metazoa</taxon>
        <taxon>Ecdysozoa</taxon>
        <taxon>Nematoda</taxon>
        <taxon>Chromadorea</taxon>
        <taxon>Rhabditida</taxon>
        <taxon>Rhabditina</taxon>
        <taxon>Rhabditomorpha</taxon>
        <taxon>Rhabditoidea</taxon>
        <taxon>Rhabditidae</taxon>
        <taxon>Peloderinae</taxon>
        <taxon>Caenorhabditis</taxon>
    </lineage>
</organism>
<dbReference type="EMBL" id="DS268511">
    <property type="protein sequence ID" value="EFO83970.1"/>
    <property type="molecule type" value="Genomic_DNA"/>
</dbReference>
<evidence type="ECO:0000313" key="1">
    <source>
        <dbReference type="EMBL" id="EFO83970.1"/>
    </source>
</evidence>
<dbReference type="PANTHER" id="PTHR31379:SF1">
    <property type="entry name" value="F-BOX C PROTEIN-RELATED"/>
    <property type="match status" value="1"/>
</dbReference>
<dbReference type="Proteomes" id="UP000008281">
    <property type="component" value="Unassembled WGS sequence"/>
</dbReference>
<dbReference type="HOGENOM" id="CLU_042576_3_1_1"/>
<dbReference type="AlphaFoldDB" id="E3N217"/>